<dbReference type="SUPFAM" id="SSF50494">
    <property type="entry name" value="Trypsin-like serine proteases"/>
    <property type="match status" value="1"/>
</dbReference>
<dbReference type="PROSITE" id="PS00135">
    <property type="entry name" value="TRYPSIN_SER"/>
    <property type="match status" value="1"/>
</dbReference>
<evidence type="ECO:0000256" key="9">
    <source>
        <dbReference type="SAM" id="SignalP"/>
    </source>
</evidence>
<dbReference type="GO" id="GO:0004252">
    <property type="term" value="F:serine-type endopeptidase activity"/>
    <property type="evidence" value="ECO:0007669"/>
    <property type="project" value="InterPro"/>
</dbReference>
<dbReference type="SMART" id="SM00020">
    <property type="entry name" value="Tryp_SPc"/>
    <property type="match status" value="1"/>
</dbReference>
<evidence type="ECO:0000256" key="8">
    <source>
        <dbReference type="RuleBase" id="RU363034"/>
    </source>
</evidence>
<dbReference type="PANTHER" id="PTHR24264:SF65">
    <property type="entry name" value="SRCR DOMAIN-CONTAINING PROTEIN"/>
    <property type="match status" value="1"/>
</dbReference>
<proteinExistence type="predicted"/>
<dbReference type="PANTHER" id="PTHR24264">
    <property type="entry name" value="TRYPSIN-RELATED"/>
    <property type="match status" value="1"/>
</dbReference>
<evidence type="ECO:0000313" key="11">
    <source>
        <dbReference type="EMBL" id="RDS79191.1"/>
    </source>
</evidence>
<comment type="subcellular location">
    <subcellularLocation>
        <location evidence="1">Secreted</location>
    </subcellularLocation>
</comment>
<dbReference type="PROSITE" id="PS50240">
    <property type="entry name" value="TRYPSIN_DOM"/>
    <property type="match status" value="1"/>
</dbReference>
<dbReference type="PRINTS" id="PR00722">
    <property type="entry name" value="CHYMOTRYPSIN"/>
</dbReference>
<sequence length="285" mass="30433">MQKRSRLKKAAAMAGMLGFTTGLTAFAVHARASESKPDIQPLIVGGREVPKGKYPFMAEIQFGQQHWCGGALLDRLTVITAAHCVTGISDKNAGQYSITIGQTQLSDQIGVERRGIESVLISTAKASDLALVILDSPVTDVVPVALPTKGSDAFYQPGQMATVMGWGNTDPDLAYYPDRLREVDVPILSAEECAIAYPADDLQTYFCAGVRGKDSCQGDSGGPIIRSIGGRVYEIGVVSYGKGCAQQGSPGVYVNLSSDEVSPTDINNFKLVWEQPATRKLKPAF</sequence>
<dbReference type="Pfam" id="PF00089">
    <property type="entry name" value="Trypsin"/>
    <property type="match status" value="1"/>
</dbReference>
<comment type="caution">
    <text evidence="11">The sequence shown here is derived from an EMBL/GenBank/DDBJ whole genome shotgun (WGS) entry which is preliminary data.</text>
</comment>
<dbReference type="PROSITE" id="PS00134">
    <property type="entry name" value="TRYPSIN_HIS"/>
    <property type="match status" value="1"/>
</dbReference>
<dbReference type="GO" id="GO:0006508">
    <property type="term" value="P:proteolysis"/>
    <property type="evidence" value="ECO:0007669"/>
    <property type="project" value="UniProtKB-KW"/>
</dbReference>
<dbReference type="InterPro" id="IPR009003">
    <property type="entry name" value="Peptidase_S1_PA"/>
</dbReference>
<dbReference type="Gene3D" id="2.40.10.10">
    <property type="entry name" value="Trypsin-like serine proteases"/>
    <property type="match status" value="1"/>
</dbReference>
<evidence type="ECO:0000256" key="3">
    <source>
        <dbReference type="ARBA" id="ARBA00022670"/>
    </source>
</evidence>
<feature type="domain" description="Peptidase S1" evidence="10">
    <location>
        <begin position="43"/>
        <end position="279"/>
    </location>
</feature>
<dbReference type="CDD" id="cd00190">
    <property type="entry name" value="Tryp_SPc"/>
    <property type="match status" value="1"/>
</dbReference>
<dbReference type="InterPro" id="IPR050127">
    <property type="entry name" value="Serine_Proteases_S1"/>
</dbReference>
<keyword evidence="4 9" id="KW-0732">Signal</keyword>
<keyword evidence="12" id="KW-1185">Reference proteome</keyword>
<name>A0A370WSY2_9GAMM</name>
<dbReference type="InterPro" id="IPR043504">
    <property type="entry name" value="Peptidase_S1_PA_chymotrypsin"/>
</dbReference>
<reference evidence="11 12" key="1">
    <citation type="submission" date="2018-07" db="EMBL/GenBank/DDBJ databases">
        <title>Dyella monticola sp. nov. and Dyella psychrodurans sp. nov. isolated from monsoon evergreen broad-leaved forest soil of Dinghu Mountain, China.</title>
        <authorList>
            <person name="Gao Z."/>
            <person name="Qiu L."/>
        </authorList>
    </citation>
    <scope>NUCLEOTIDE SEQUENCE [LARGE SCALE GENOMIC DNA]</scope>
    <source>
        <strain evidence="11 12">4G-K06</strain>
    </source>
</reference>
<dbReference type="RefSeq" id="WP_115497119.1">
    <property type="nucleotide sequence ID" value="NZ_QRBE01000015.1"/>
</dbReference>
<keyword evidence="8" id="KW-0720">Serine protease</keyword>
<dbReference type="InterPro" id="IPR001254">
    <property type="entry name" value="Trypsin_dom"/>
</dbReference>
<evidence type="ECO:0000256" key="6">
    <source>
        <dbReference type="ARBA" id="ARBA00023157"/>
    </source>
</evidence>
<dbReference type="OrthoDB" id="267336at2"/>
<accession>A0A370WSY2</accession>
<evidence type="ECO:0000256" key="1">
    <source>
        <dbReference type="ARBA" id="ARBA00004613"/>
    </source>
</evidence>
<keyword evidence="7" id="KW-0325">Glycoprotein</keyword>
<dbReference type="InterPro" id="IPR018114">
    <property type="entry name" value="TRYPSIN_HIS"/>
</dbReference>
<evidence type="ECO:0000256" key="4">
    <source>
        <dbReference type="ARBA" id="ARBA00022729"/>
    </source>
</evidence>
<keyword evidence="3 8" id="KW-0645">Protease</keyword>
<evidence type="ECO:0000259" key="10">
    <source>
        <dbReference type="PROSITE" id="PS50240"/>
    </source>
</evidence>
<keyword evidence="6" id="KW-1015">Disulfide bond</keyword>
<feature type="chain" id="PRO_5016986409" evidence="9">
    <location>
        <begin position="28"/>
        <end position="285"/>
    </location>
</feature>
<evidence type="ECO:0000256" key="5">
    <source>
        <dbReference type="ARBA" id="ARBA00022801"/>
    </source>
</evidence>
<evidence type="ECO:0000313" key="12">
    <source>
        <dbReference type="Proteomes" id="UP000254258"/>
    </source>
</evidence>
<dbReference type="InterPro" id="IPR001314">
    <property type="entry name" value="Peptidase_S1A"/>
</dbReference>
<evidence type="ECO:0000256" key="2">
    <source>
        <dbReference type="ARBA" id="ARBA00022525"/>
    </source>
</evidence>
<feature type="signal peptide" evidence="9">
    <location>
        <begin position="1"/>
        <end position="27"/>
    </location>
</feature>
<dbReference type="AlphaFoldDB" id="A0A370WSY2"/>
<dbReference type="Proteomes" id="UP000254258">
    <property type="component" value="Unassembled WGS sequence"/>
</dbReference>
<dbReference type="GO" id="GO:0005615">
    <property type="term" value="C:extracellular space"/>
    <property type="evidence" value="ECO:0007669"/>
    <property type="project" value="TreeGrafter"/>
</dbReference>
<protein>
    <submittedName>
        <fullName evidence="11">Serine protease</fullName>
    </submittedName>
</protein>
<organism evidence="11 12">
    <name type="scientific">Dyella monticola</name>
    <dbReference type="NCBI Taxonomy" id="1927958"/>
    <lineage>
        <taxon>Bacteria</taxon>
        <taxon>Pseudomonadati</taxon>
        <taxon>Pseudomonadota</taxon>
        <taxon>Gammaproteobacteria</taxon>
        <taxon>Lysobacterales</taxon>
        <taxon>Rhodanobacteraceae</taxon>
        <taxon>Dyella</taxon>
    </lineage>
</organism>
<gene>
    <name evidence="11" type="ORF">DWU98_18735</name>
</gene>
<dbReference type="InterPro" id="IPR033116">
    <property type="entry name" value="TRYPSIN_SER"/>
</dbReference>
<dbReference type="FunFam" id="2.40.10.10:FF:000054">
    <property type="entry name" value="Complement C1r subcomponent"/>
    <property type="match status" value="1"/>
</dbReference>
<keyword evidence="2" id="KW-0964">Secreted</keyword>
<dbReference type="EMBL" id="QRBE01000015">
    <property type="protein sequence ID" value="RDS79191.1"/>
    <property type="molecule type" value="Genomic_DNA"/>
</dbReference>
<evidence type="ECO:0000256" key="7">
    <source>
        <dbReference type="ARBA" id="ARBA00023180"/>
    </source>
</evidence>
<keyword evidence="5 8" id="KW-0378">Hydrolase</keyword>